<evidence type="ECO:0000313" key="3">
    <source>
        <dbReference type="Proteomes" id="UP001304650"/>
    </source>
</evidence>
<accession>A0AA96LSI5</accession>
<sequence>MSDQQSPQQEAEVEAHNAVADALSNLNQAQSVSTNRRQAIQNAQEQLDQAHAQLAEARTTQSGSTDEDNLM</sequence>
<evidence type="ECO:0000313" key="2">
    <source>
        <dbReference type="EMBL" id="WNR43930.1"/>
    </source>
</evidence>
<keyword evidence="3" id="KW-1185">Reference proteome</keyword>
<dbReference type="Proteomes" id="UP001304650">
    <property type="component" value="Chromosome"/>
</dbReference>
<name>A0AA96LSI5_9BACL</name>
<organism evidence="2 3">
    <name type="scientific">Paenibacillus roseopurpureus</name>
    <dbReference type="NCBI Taxonomy" id="2918901"/>
    <lineage>
        <taxon>Bacteria</taxon>
        <taxon>Bacillati</taxon>
        <taxon>Bacillota</taxon>
        <taxon>Bacilli</taxon>
        <taxon>Bacillales</taxon>
        <taxon>Paenibacillaceae</taxon>
        <taxon>Paenibacillus</taxon>
    </lineage>
</organism>
<gene>
    <name evidence="2" type="ORF">MJB10_22985</name>
</gene>
<feature type="compositionally biased region" description="Polar residues" evidence="1">
    <location>
        <begin position="24"/>
        <end position="47"/>
    </location>
</feature>
<dbReference type="EMBL" id="CP130319">
    <property type="protein sequence ID" value="WNR43930.1"/>
    <property type="molecule type" value="Genomic_DNA"/>
</dbReference>
<dbReference type="KEGG" id="proo:MJB10_22985"/>
<proteinExistence type="predicted"/>
<evidence type="ECO:0000256" key="1">
    <source>
        <dbReference type="SAM" id="MobiDB-lite"/>
    </source>
</evidence>
<dbReference type="RefSeq" id="WP_314798962.1">
    <property type="nucleotide sequence ID" value="NZ_CP130319.1"/>
</dbReference>
<feature type="region of interest" description="Disordered" evidence="1">
    <location>
        <begin position="22"/>
        <end position="71"/>
    </location>
</feature>
<dbReference type="AlphaFoldDB" id="A0AA96LSI5"/>
<reference evidence="2" key="1">
    <citation type="submission" date="2022-02" db="EMBL/GenBank/DDBJ databases">
        <title>Paenibacillus sp. MBLB1832 Whole Genome Shotgun Sequencing.</title>
        <authorList>
            <person name="Hwang C.Y."/>
            <person name="Cho E.-S."/>
            <person name="Seo M.-J."/>
        </authorList>
    </citation>
    <scope>NUCLEOTIDE SEQUENCE</scope>
    <source>
        <strain evidence="2">MBLB1832</strain>
    </source>
</reference>
<protein>
    <submittedName>
        <fullName evidence="2">Uncharacterized protein</fullName>
    </submittedName>
</protein>